<comment type="caution">
    <text evidence="1">The sequence shown here is derived from an EMBL/GenBank/DDBJ whole genome shotgun (WGS) entry which is preliminary data.</text>
</comment>
<organism evidence="1 2">
    <name type="scientific">Bradyrhizobium ivorense</name>
    <dbReference type="NCBI Taxonomy" id="2511166"/>
    <lineage>
        <taxon>Bacteria</taxon>
        <taxon>Pseudomonadati</taxon>
        <taxon>Pseudomonadota</taxon>
        <taxon>Alphaproteobacteria</taxon>
        <taxon>Hyphomicrobiales</taxon>
        <taxon>Nitrobacteraceae</taxon>
        <taxon>Bradyrhizobium</taxon>
    </lineage>
</organism>
<dbReference type="Proteomes" id="UP000328092">
    <property type="component" value="Unassembled WGS sequence"/>
</dbReference>
<keyword evidence="2" id="KW-1185">Reference proteome</keyword>
<name>A0A508TC53_9BRAD</name>
<evidence type="ECO:0000313" key="1">
    <source>
        <dbReference type="EMBL" id="VIO73042.1"/>
    </source>
</evidence>
<evidence type="ECO:0000313" key="2">
    <source>
        <dbReference type="Proteomes" id="UP000328092"/>
    </source>
</evidence>
<proteinExistence type="predicted"/>
<gene>
    <name evidence="1" type="ORF">CI1B_46680</name>
</gene>
<reference evidence="1" key="1">
    <citation type="submission" date="2019-02" db="EMBL/GenBank/DDBJ databases">
        <authorList>
            <person name="Pothier F.J."/>
        </authorList>
    </citation>
    <scope>NUCLEOTIDE SEQUENCE</scope>
    <source>
        <strain evidence="1">CI-1B</strain>
    </source>
</reference>
<protein>
    <submittedName>
        <fullName evidence="1">Uncharacterized protein</fullName>
    </submittedName>
</protein>
<dbReference type="AlphaFoldDB" id="A0A508TC53"/>
<dbReference type="EMBL" id="CAADFC020000016">
    <property type="protein sequence ID" value="VIO73042.1"/>
    <property type="molecule type" value="Genomic_DNA"/>
</dbReference>
<sequence>MSRQRLCLPHERMQRLLKPSESQMRFGENARHAEYGHAAFPRSIFGFLKQRRFTNSSCSGDEKRSSTLIDSVK</sequence>
<accession>A0A508TC53</accession>